<evidence type="ECO:0000256" key="1">
    <source>
        <dbReference type="ARBA" id="ARBA00001946"/>
    </source>
</evidence>
<dbReference type="Gene3D" id="3.30.160.60">
    <property type="entry name" value="Classic Zinc Finger"/>
    <property type="match status" value="2"/>
</dbReference>
<sequence>MDNCWAGSGATFEPNTLLLGCSKAFTASSSLNVHICKHTGLKPFKCNTEGCTKIYTTAANLRALQKRHGNEAVRVDFTDSSQCVMAADLSAVSCGSISSEAEPEVLYTTIGPFHSSNFSLEDATRLSSVGVYLPSSTLCALVSSTGNPLVSPTNEVVLETEKKQSDDGEIKSISGIQVPITVLQEEFVTEGLDSTFKARAEMVKGTVLEGNRHTGRFDLCISSMMSHITSETDQEGSGTTTKTSCSNDSNKRSQSLDFRDVHPEDQFAPPAVIFQDEIRSSDSEHEAEVLVVQIQRFPEGASTVRLPKELLQINLIQELMTDAAAVTMVHISGTEHMEVHTNDSTIHVTPHDVSSDISLVPISSLTDVSGERRDIGKGELSPYLDNHSSSEQDDGNGDTYPENCGKHQRAIERETLFDKAALEYAEHQEGQPTMVPVVGTVSSPASDANRLVMSWALQSGLKNEGTMVPESRPSNEQLALVKHFYNNAFLPHYRKDFNILVMGTFGSGKSTLVNSLLCKIVAEEGDTLKEYGDASEARPYTDVINGITVRIWDSPGLEDGTERDDLYLQDLVKKVSAEEIHLLVYCLKMTDSRFSAADKRTMKKLTKTFGQGPWKHTVIALTFANHIQGSDVAEKTVNFDKKLQHWKVMIPKFFSDEINRTRETNQFPPIMPTGFRKKQSNLPQQLVKWRSEFWLSCFEVAGYEAGFNLLLMSGPFPGRSNEIPFDDDQKEKIWRRTWDILKERCATIVGGAVALGAIAALGYTALPLILL</sequence>
<proteinExistence type="inferred from homology"/>
<comment type="caution">
    <text evidence="22">The sequence shown here is derived from an EMBL/GenBank/DDBJ whole genome shotgun (WGS) entry which is preliminary data.</text>
</comment>
<keyword evidence="5" id="KW-0150">Chloroplast</keyword>
<dbReference type="GO" id="GO:0008270">
    <property type="term" value="F:zinc ion binding"/>
    <property type="evidence" value="ECO:0007669"/>
    <property type="project" value="UniProtKB-KW"/>
</dbReference>
<feature type="region of interest" description="Disordered" evidence="19">
    <location>
        <begin position="370"/>
        <end position="404"/>
    </location>
</feature>
<dbReference type="Gene3D" id="3.40.50.300">
    <property type="entry name" value="P-loop containing nucleotide triphosphate hydrolases"/>
    <property type="match status" value="1"/>
</dbReference>
<gene>
    <name evidence="22" type="primary">gtpA</name>
    <name evidence="22" type="ORF">AWC38_SpisGene23058</name>
</gene>
<dbReference type="InterPro" id="IPR036236">
    <property type="entry name" value="Znf_C2H2_sf"/>
</dbReference>
<evidence type="ECO:0000313" key="22">
    <source>
        <dbReference type="EMBL" id="PFX12910.1"/>
    </source>
</evidence>
<keyword evidence="4" id="KW-0813">Transport</keyword>
<comment type="subcellular location">
    <subcellularLocation>
        <location evidence="2">Membrane</location>
        <topology evidence="2">Single-pass membrane protein</topology>
    </subcellularLocation>
    <subcellularLocation>
        <location evidence="17">Plastid</location>
        <location evidence="17">Chloroplast outer membrane</location>
    </subcellularLocation>
</comment>
<dbReference type="InterPro" id="IPR013087">
    <property type="entry name" value="Znf_C2H2_type"/>
</dbReference>
<evidence type="ECO:0000256" key="13">
    <source>
        <dbReference type="ARBA" id="ARBA00022927"/>
    </source>
</evidence>
<reference evidence="23" key="1">
    <citation type="journal article" date="2017" name="bioRxiv">
        <title>Comparative analysis of the genomes of Stylophora pistillata and Acropora digitifera provides evidence for extensive differences between species of corals.</title>
        <authorList>
            <person name="Voolstra C.R."/>
            <person name="Li Y."/>
            <person name="Liew Y.J."/>
            <person name="Baumgarten S."/>
            <person name="Zoccola D."/>
            <person name="Flot J.-F."/>
            <person name="Tambutte S."/>
            <person name="Allemand D."/>
            <person name="Aranda M."/>
        </authorList>
    </citation>
    <scope>NUCLEOTIDE SEQUENCE [LARGE SCALE GENOMIC DNA]</scope>
</reference>
<keyword evidence="7 20" id="KW-0812">Transmembrane</keyword>
<keyword evidence="18" id="KW-0863">Zinc-finger</keyword>
<keyword evidence="13" id="KW-0653">Protein transport</keyword>
<feature type="compositionally biased region" description="Polar residues" evidence="19">
    <location>
        <begin position="230"/>
        <end position="256"/>
    </location>
</feature>
<keyword evidence="8" id="KW-0479">Metal-binding</keyword>
<dbReference type="SUPFAM" id="SSF52540">
    <property type="entry name" value="P-loop containing nucleoside triphosphate hydrolases"/>
    <property type="match status" value="1"/>
</dbReference>
<evidence type="ECO:0000256" key="17">
    <source>
        <dbReference type="ARBA" id="ARBA00024013"/>
    </source>
</evidence>
<feature type="region of interest" description="Disordered" evidence="19">
    <location>
        <begin position="230"/>
        <end position="261"/>
    </location>
</feature>
<dbReference type="InterPro" id="IPR006703">
    <property type="entry name" value="G_AIG1"/>
</dbReference>
<evidence type="ECO:0000313" key="23">
    <source>
        <dbReference type="Proteomes" id="UP000225706"/>
    </source>
</evidence>
<dbReference type="GO" id="GO:0016787">
    <property type="term" value="F:hydrolase activity"/>
    <property type="evidence" value="ECO:0007669"/>
    <property type="project" value="UniProtKB-KW"/>
</dbReference>
<evidence type="ECO:0000256" key="18">
    <source>
        <dbReference type="PROSITE-ProRule" id="PRU00042"/>
    </source>
</evidence>
<evidence type="ECO:0000256" key="15">
    <source>
        <dbReference type="ARBA" id="ARBA00023134"/>
    </source>
</evidence>
<comment type="cofactor">
    <cofactor evidence="1">
        <name>Mg(2+)</name>
        <dbReference type="ChEBI" id="CHEBI:18420"/>
    </cofactor>
</comment>
<feature type="domain" description="C2H2-type" evidence="21">
    <location>
        <begin position="21"/>
        <end position="43"/>
    </location>
</feature>
<keyword evidence="23" id="KW-1185">Reference proteome</keyword>
<dbReference type="InterPro" id="IPR027417">
    <property type="entry name" value="P-loop_NTPase"/>
</dbReference>
<keyword evidence="6" id="KW-0934">Plastid</keyword>
<keyword evidence="16 20" id="KW-0472">Membrane</keyword>
<dbReference type="Pfam" id="PF04548">
    <property type="entry name" value="AIG1"/>
    <property type="match status" value="1"/>
</dbReference>
<name>A0A2B4R8T5_STYPI</name>
<keyword evidence="11" id="KW-1002">Plastid outer membrane</keyword>
<evidence type="ECO:0000256" key="8">
    <source>
        <dbReference type="ARBA" id="ARBA00022723"/>
    </source>
</evidence>
<evidence type="ECO:0000256" key="9">
    <source>
        <dbReference type="ARBA" id="ARBA00022741"/>
    </source>
</evidence>
<evidence type="ECO:0000256" key="10">
    <source>
        <dbReference type="ARBA" id="ARBA00022801"/>
    </source>
</evidence>
<evidence type="ECO:0000256" key="5">
    <source>
        <dbReference type="ARBA" id="ARBA00022528"/>
    </source>
</evidence>
<keyword evidence="12" id="KW-0460">Magnesium</keyword>
<dbReference type="PROSITE" id="PS50157">
    <property type="entry name" value="ZINC_FINGER_C2H2_2"/>
    <property type="match status" value="1"/>
</dbReference>
<dbReference type="AlphaFoldDB" id="A0A2B4R8T5"/>
<evidence type="ECO:0000256" key="6">
    <source>
        <dbReference type="ARBA" id="ARBA00022640"/>
    </source>
</evidence>
<dbReference type="EMBL" id="LSMT01001138">
    <property type="protein sequence ID" value="PFX12910.1"/>
    <property type="molecule type" value="Genomic_DNA"/>
</dbReference>
<accession>A0A2B4R8T5</accession>
<keyword evidence="9" id="KW-0547">Nucleotide-binding</keyword>
<dbReference type="GO" id="GO:0005525">
    <property type="term" value="F:GTP binding"/>
    <property type="evidence" value="ECO:0007669"/>
    <property type="project" value="UniProtKB-KW"/>
</dbReference>
<evidence type="ECO:0000256" key="2">
    <source>
        <dbReference type="ARBA" id="ARBA00004167"/>
    </source>
</evidence>
<evidence type="ECO:0000256" key="4">
    <source>
        <dbReference type="ARBA" id="ARBA00022448"/>
    </source>
</evidence>
<organism evidence="22 23">
    <name type="scientific">Stylophora pistillata</name>
    <name type="common">Smooth cauliflower coral</name>
    <dbReference type="NCBI Taxonomy" id="50429"/>
    <lineage>
        <taxon>Eukaryota</taxon>
        <taxon>Metazoa</taxon>
        <taxon>Cnidaria</taxon>
        <taxon>Anthozoa</taxon>
        <taxon>Hexacorallia</taxon>
        <taxon>Scleractinia</taxon>
        <taxon>Astrocoeniina</taxon>
        <taxon>Pocilloporidae</taxon>
        <taxon>Stylophora</taxon>
    </lineage>
</organism>
<keyword evidence="18" id="KW-0862">Zinc</keyword>
<dbReference type="GO" id="GO:0016020">
    <property type="term" value="C:membrane"/>
    <property type="evidence" value="ECO:0007669"/>
    <property type="project" value="UniProtKB-SubCell"/>
</dbReference>
<dbReference type="PANTHER" id="PTHR10903">
    <property type="entry name" value="GTPASE, IMAP FAMILY MEMBER-RELATED"/>
    <property type="match status" value="1"/>
</dbReference>
<evidence type="ECO:0000256" key="19">
    <source>
        <dbReference type="SAM" id="MobiDB-lite"/>
    </source>
</evidence>
<feature type="transmembrane region" description="Helical" evidence="20">
    <location>
        <begin position="748"/>
        <end position="770"/>
    </location>
</feature>
<keyword evidence="15" id="KW-0342">GTP-binding</keyword>
<dbReference type="InterPro" id="IPR045058">
    <property type="entry name" value="GIMA/IAN/Toc"/>
</dbReference>
<evidence type="ECO:0000256" key="14">
    <source>
        <dbReference type="ARBA" id="ARBA00022989"/>
    </source>
</evidence>
<evidence type="ECO:0000256" key="3">
    <source>
        <dbReference type="ARBA" id="ARBA00008535"/>
    </source>
</evidence>
<keyword evidence="10" id="KW-0378">Hydrolase</keyword>
<dbReference type="Proteomes" id="UP000225706">
    <property type="component" value="Unassembled WGS sequence"/>
</dbReference>
<dbReference type="PANTHER" id="PTHR10903:SF135">
    <property type="entry name" value="TRANSLOCASE OF CHLOROPLAST 120, CHLOROPLASTIC-RELATED"/>
    <property type="match status" value="1"/>
</dbReference>
<keyword evidence="14 20" id="KW-1133">Transmembrane helix</keyword>
<dbReference type="GO" id="GO:0015031">
    <property type="term" value="P:protein transport"/>
    <property type="evidence" value="ECO:0007669"/>
    <property type="project" value="UniProtKB-KW"/>
</dbReference>
<evidence type="ECO:0000256" key="12">
    <source>
        <dbReference type="ARBA" id="ARBA00022842"/>
    </source>
</evidence>
<evidence type="ECO:0000256" key="16">
    <source>
        <dbReference type="ARBA" id="ARBA00023136"/>
    </source>
</evidence>
<evidence type="ECO:0000259" key="21">
    <source>
        <dbReference type="PROSITE" id="PS50157"/>
    </source>
</evidence>
<comment type="similarity">
    <text evidence="3">Belongs to the TRAFAC class TrmE-Era-EngA-EngB-Septin-like GTPase superfamily. AIG1/Toc34/Toc159-like paraseptin GTPase family. IAN subfamily.</text>
</comment>
<dbReference type="SUPFAM" id="SSF57667">
    <property type="entry name" value="beta-beta-alpha zinc fingers"/>
    <property type="match status" value="1"/>
</dbReference>
<evidence type="ECO:0000256" key="20">
    <source>
        <dbReference type="SAM" id="Phobius"/>
    </source>
</evidence>
<protein>
    <submittedName>
        <fullName evidence="22">GTP-binding protein A</fullName>
    </submittedName>
</protein>
<dbReference type="OrthoDB" id="8954335at2759"/>
<evidence type="ECO:0000256" key="7">
    <source>
        <dbReference type="ARBA" id="ARBA00022692"/>
    </source>
</evidence>
<evidence type="ECO:0000256" key="11">
    <source>
        <dbReference type="ARBA" id="ARBA00022805"/>
    </source>
</evidence>